<name>A0ABV5UX69_9MICC</name>
<protein>
    <submittedName>
        <fullName evidence="1">Uncharacterized protein</fullName>
    </submittedName>
</protein>
<gene>
    <name evidence="1" type="ORF">ACFFPI_22255</name>
</gene>
<comment type="caution">
    <text evidence="1">The sequence shown here is derived from an EMBL/GenBank/DDBJ whole genome shotgun (WGS) entry which is preliminary data.</text>
</comment>
<reference evidence="1 2" key="1">
    <citation type="submission" date="2024-09" db="EMBL/GenBank/DDBJ databases">
        <authorList>
            <person name="Sun Q."/>
            <person name="Mori K."/>
        </authorList>
    </citation>
    <scope>NUCLEOTIDE SEQUENCE [LARGE SCALE GENOMIC DNA]</scope>
    <source>
        <strain evidence="1 2">JCM 13519</strain>
    </source>
</reference>
<proteinExistence type="predicted"/>
<keyword evidence="2" id="KW-1185">Reference proteome</keyword>
<dbReference type="Proteomes" id="UP001589536">
    <property type="component" value="Unassembled WGS sequence"/>
</dbReference>
<accession>A0ABV5UX69</accession>
<sequence length="75" mass="8520">MRYLQDPESKAWNLSDDPWITTIVDLDTGQVLGIVDGRDHKGTGDWPFARPAPWHGCRWWKEVEVLIVTGATTGR</sequence>
<dbReference type="RefSeq" id="WP_345052002.1">
    <property type="nucleotide sequence ID" value="NZ_BAABED010000001.1"/>
</dbReference>
<dbReference type="EMBL" id="JBHMBH010000065">
    <property type="protein sequence ID" value="MFB9716821.1"/>
    <property type="molecule type" value="Genomic_DNA"/>
</dbReference>
<organism evidence="1 2">
    <name type="scientific">Arthrobacter methylotrophus</name>
    <dbReference type="NCBI Taxonomy" id="121291"/>
    <lineage>
        <taxon>Bacteria</taxon>
        <taxon>Bacillati</taxon>
        <taxon>Actinomycetota</taxon>
        <taxon>Actinomycetes</taxon>
        <taxon>Micrococcales</taxon>
        <taxon>Micrococcaceae</taxon>
        <taxon>Arthrobacter</taxon>
    </lineage>
</organism>
<evidence type="ECO:0000313" key="1">
    <source>
        <dbReference type="EMBL" id="MFB9716821.1"/>
    </source>
</evidence>
<evidence type="ECO:0000313" key="2">
    <source>
        <dbReference type="Proteomes" id="UP001589536"/>
    </source>
</evidence>